<evidence type="ECO:0000313" key="2">
    <source>
        <dbReference type="Proteomes" id="UP000704176"/>
    </source>
</evidence>
<keyword evidence="2" id="KW-1185">Reference proteome</keyword>
<dbReference type="InterPro" id="IPR019056">
    <property type="entry name" value="Phage_TAC_6"/>
</dbReference>
<evidence type="ECO:0000313" key="1">
    <source>
        <dbReference type="EMBL" id="MBZ6076412.1"/>
    </source>
</evidence>
<reference evidence="1 2" key="1">
    <citation type="submission" date="2021-09" db="EMBL/GenBank/DDBJ databases">
        <title>The complete genome sequence of a new microorganism.</title>
        <authorList>
            <person name="Zi Z."/>
        </authorList>
    </citation>
    <scope>NUCLEOTIDE SEQUENCE [LARGE SCALE GENOMIC DNA]</scope>
    <source>
        <strain evidence="1 2">WGZ8</strain>
    </source>
</reference>
<gene>
    <name evidence="1" type="ORF">K9B37_08930</name>
</gene>
<protein>
    <submittedName>
        <fullName evidence="1">Phage tail assembly chaperone</fullName>
    </submittedName>
</protein>
<dbReference type="Proteomes" id="UP000704176">
    <property type="component" value="Unassembled WGS sequence"/>
</dbReference>
<accession>A0ABS7VLI9</accession>
<comment type="caution">
    <text evidence="1">The sequence shown here is derived from an EMBL/GenBank/DDBJ whole genome shotgun (WGS) entry which is preliminary data.</text>
</comment>
<dbReference type="Pfam" id="PF09550">
    <property type="entry name" value="Phage_TAC_6"/>
    <property type="match status" value="1"/>
</dbReference>
<sequence>MMGLGLGFLRWSPADFWRATPREVLAAFAALTDQSPPPVLKGDLMGMIERFPDAL</sequence>
<name>A0ABS7VLI9_9HYPH</name>
<proteinExistence type="predicted"/>
<organism evidence="1 2">
    <name type="scientific">Microvirga puerhi</name>
    <dbReference type="NCBI Taxonomy" id="2876078"/>
    <lineage>
        <taxon>Bacteria</taxon>
        <taxon>Pseudomonadati</taxon>
        <taxon>Pseudomonadota</taxon>
        <taxon>Alphaproteobacteria</taxon>
        <taxon>Hyphomicrobiales</taxon>
        <taxon>Methylobacteriaceae</taxon>
        <taxon>Microvirga</taxon>
    </lineage>
</organism>
<dbReference type="EMBL" id="JAIRBM010000005">
    <property type="protein sequence ID" value="MBZ6076412.1"/>
    <property type="molecule type" value="Genomic_DNA"/>
</dbReference>